<evidence type="ECO:0000313" key="1">
    <source>
        <dbReference type="EMBL" id="KAF9524473.1"/>
    </source>
</evidence>
<keyword evidence="2" id="KW-1185">Reference proteome</keyword>
<dbReference type="AlphaFoldDB" id="A0A9P6E8R7"/>
<dbReference type="EMBL" id="MU157898">
    <property type="protein sequence ID" value="KAF9524473.1"/>
    <property type="molecule type" value="Genomic_DNA"/>
</dbReference>
<proteinExistence type="predicted"/>
<accession>A0A9P6E8R7</accession>
<evidence type="ECO:0000313" key="2">
    <source>
        <dbReference type="Proteomes" id="UP000807306"/>
    </source>
</evidence>
<organism evidence="1 2">
    <name type="scientific">Crepidotus variabilis</name>
    <dbReference type="NCBI Taxonomy" id="179855"/>
    <lineage>
        <taxon>Eukaryota</taxon>
        <taxon>Fungi</taxon>
        <taxon>Dikarya</taxon>
        <taxon>Basidiomycota</taxon>
        <taxon>Agaricomycotina</taxon>
        <taxon>Agaricomycetes</taxon>
        <taxon>Agaricomycetidae</taxon>
        <taxon>Agaricales</taxon>
        <taxon>Agaricineae</taxon>
        <taxon>Crepidotaceae</taxon>
        <taxon>Crepidotus</taxon>
    </lineage>
</organism>
<reference evidence="1" key="1">
    <citation type="submission" date="2020-11" db="EMBL/GenBank/DDBJ databases">
        <authorList>
            <consortium name="DOE Joint Genome Institute"/>
            <person name="Ahrendt S."/>
            <person name="Riley R."/>
            <person name="Andreopoulos W."/>
            <person name="Labutti K."/>
            <person name="Pangilinan J."/>
            <person name="Ruiz-Duenas F.J."/>
            <person name="Barrasa J.M."/>
            <person name="Sanchez-Garcia M."/>
            <person name="Camarero S."/>
            <person name="Miyauchi S."/>
            <person name="Serrano A."/>
            <person name="Linde D."/>
            <person name="Babiker R."/>
            <person name="Drula E."/>
            <person name="Ayuso-Fernandez I."/>
            <person name="Pacheco R."/>
            <person name="Padilla G."/>
            <person name="Ferreira P."/>
            <person name="Barriuso J."/>
            <person name="Kellner H."/>
            <person name="Castanera R."/>
            <person name="Alfaro M."/>
            <person name="Ramirez L."/>
            <person name="Pisabarro A.G."/>
            <person name="Kuo A."/>
            <person name="Tritt A."/>
            <person name="Lipzen A."/>
            <person name="He G."/>
            <person name="Yan M."/>
            <person name="Ng V."/>
            <person name="Cullen D."/>
            <person name="Martin F."/>
            <person name="Rosso M.-N."/>
            <person name="Henrissat B."/>
            <person name="Hibbett D."/>
            <person name="Martinez A.T."/>
            <person name="Grigoriev I.V."/>
        </authorList>
    </citation>
    <scope>NUCLEOTIDE SEQUENCE</scope>
    <source>
        <strain evidence="1">CBS 506.95</strain>
    </source>
</reference>
<name>A0A9P6E8R7_9AGAR</name>
<sequence length="77" mass="7977">MAPLRPCRAVGLMSGLTSKGVRTTTAWGVTQAPEDAGKSWSLSLIGAGSESNSESLSRSLFAAELLFSWAASASDMI</sequence>
<dbReference type="Proteomes" id="UP000807306">
    <property type="component" value="Unassembled WGS sequence"/>
</dbReference>
<protein>
    <submittedName>
        <fullName evidence="1">Uncharacterized protein</fullName>
    </submittedName>
</protein>
<comment type="caution">
    <text evidence="1">The sequence shown here is derived from an EMBL/GenBank/DDBJ whole genome shotgun (WGS) entry which is preliminary data.</text>
</comment>
<gene>
    <name evidence="1" type="ORF">CPB83DRAFT_861205</name>
</gene>